<evidence type="ECO:0000313" key="2">
    <source>
        <dbReference type="Proteomes" id="UP000239089"/>
    </source>
</evidence>
<dbReference type="Proteomes" id="UP000239089">
    <property type="component" value="Unassembled WGS sequence"/>
</dbReference>
<dbReference type="AlphaFoldDB" id="A0A2S6N3B7"/>
<dbReference type="Pfam" id="PF07750">
    <property type="entry name" value="GcrA"/>
    <property type="match status" value="1"/>
</dbReference>
<evidence type="ECO:0008006" key="3">
    <source>
        <dbReference type="Google" id="ProtNLM"/>
    </source>
</evidence>
<gene>
    <name evidence="1" type="ORF">CCR94_16100</name>
</gene>
<dbReference type="Gene3D" id="1.10.10.60">
    <property type="entry name" value="Homeodomain-like"/>
    <property type="match status" value="1"/>
</dbReference>
<organism evidence="1 2">
    <name type="scientific">Rhodoblastus sphagnicola</name>
    <dbReference type="NCBI Taxonomy" id="333368"/>
    <lineage>
        <taxon>Bacteria</taxon>
        <taxon>Pseudomonadati</taxon>
        <taxon>Pseudomonadota</taxon>
        <taxon>Alphaproteobacteria</taxon>
        <taxon>Hyphomicrobiales</taxon>
        <taxon>Rhodoblastaceae</taxon>
        <taxon>Rhodoblastus</taxon>
    </lineage>
</organism>
<sequence length="144" mass="15581">MIWDETCINRLKDFWAEGKSASAIAAEFGTTKNAVIGKLNRLGLAFKQGKPLAIEDEAVSQSAAVPTPARKEPVMEMLPIAKPAARRVALNDLTATSCRWPIGDPRSEDFGFCGAPKAIGDQPYCPSCRRLAYAPIAKTMRKAS</sequence>
<accession>A0A2S6N3B7</accession>
<dbReference type="EMBL" id="NHSJ01000098">
    <property type="protein sequence ID" value="PPQ29121.1"/>
    <property type="molecule type" value="Genomic_DNA"/>
</dbReference>
<keyword evidence="2" id="KW-1185">Reference proteome</keyword>
<dbReference type="OrthoDB" id="9798071at2"/>
<evidence type="ECO:0000313" key="1">
    <source>
        <dbReference type="EMBL" id="PPQ29121.1"/>
    </source>
</evidence>
<name>A0A2S6N3B7_9HYPH</name>
<dbReference type="InterPro" id="IPR011681">
    <property type="entry name" value="GcrA"/>
</dbReference>
<comment type="caution">
    <text evidence="1">The sequence shown here is derived from an EMBL/GenBank/DDBJ whole genome shotgun (WGS) entry which is preliminary data.</text>
</comment>
<proteinExistence type="predicted"/>
<reference evidence="1 2" key="1">
    <citation type="journal article" date="2018" name="Arch. Microbiol.">
        <title>New insights into the metabolic potential of the phototrophic purple bacterium Rhodopila globiformis DSM 161(T) from its draft genome sequence and evidence for a vanadium-dependent nitrogenase.</title>
        <authorList>
            <person name="Imhoff J.F."/>
            <person name="Rahn T."/>
            <person name="Kunzel S."/>
            <person name="Neulinger S.C."/>
        </authorList>
    </citation>
    <scope>NUCLEOTIDE SEQUENCE [LARGE SCALE GENOMIC DNA]</scope>
    <source>
        <strain evidence="1 2">DSM 16996</strain>
    </source>
</reference>
<dbReference type="RefSeq" id="WP_104508873.1">
    <property type="nucleotide sequence ID" value="NZ_JACIGC010000040.1"/>
</dbReference>
<protein>
    <recommendedName>
        <fullName evidence="3">Global cell cycle regulator GcrA-like protein</fullName>
    </recommendedName>
</protein>